<name>A0A4C1Y9G7_EUMVA</name>
<sequence>MSHTKSDALSLNLVSMTLQQLTRSVFRASVKLGVIHREHDFFTSKLRVLRDTDSPLEVALALGPEVQFVLKYIDVGQGRARSLAVVTETRYRAPPPVPIDKRISSAAPFISAGARRPRWMDRD</sequence>
<evidence type="ECO:0000313" key="1">
    <source>
        <dbReference type="EMBL" id="GBP72568.1"/>
    </source>
</evidence>
<comment type="caution">
    <text evidence="1">The sequence shown here is derived from an EMBL/GenBank/DDBJ whole genome shotgun (WGS) entry which is preliminary data.</text>
</comment>
<accession>A0A4C1Y9G7</accession>
<dbReference type="AlphaFoldDB" id="A0A4C1Y9G7"/>
<dbReference type="OrthoDB" id="7484745at2759"/>
<protein>
    <submittedName>
        <fullName evidence="1">Uncharacterized protein</fullName>
    </submittedName>
</protein>
<dbReference type="EMBL" id="BGZK01001150">
    <property type="protein sequence ID" value="GBP72568.1"/>
    <property type="molecule type" value="Genomic_DNA"/>
</dbReference>
<gene>
    <name evidence="1" type="ORF">EVAR_89664_1</name>
</gene>
<evidence type="ECO:0000313" key="2">
    <source>
        <dbReference type="Proteomes" id="UP000299102"/>
    </source>
</evidence>
<dbReference type="Proteomes" id="UP000299102">
    <property type="component" value="Unassembled WGS sequence"/>
</dbReference>
<keyword evidence="2" id="KW-1185">Reference proteome</keyword>
<proteinExistence type="predicted"/>
<reference evidence="1 2" key="1">
    <citation type="journal article" date="2019" name="Commun. Biol.">
        <title>The bagworm genome reveals a unique fibroin gene that provides high tensile strength.</title>
        <authorList>
            <person name="Kono N."/>
            <person name="Nakamura H."/>
            <person name="Ohtoshi R."/>
            <person name="Tomita M."/>
            <person name="Numata K."/>
            <person name="Arakawa K."/>
        </authorList>
    </citation>
    <scope>NUCLEOTIDE SEQUENCE [LARGE SCALE GENOMIC DNA]</scope>
</reference>
<organism evidence="1 2">
    <name type="scientific">Eumeta variegata</name>
    <name type="common">Bagworm moth</name>
    <name type="synonym">Eumeta japonica</name>
    <dbReference type="NCBI Taxonomy" id="151549"/>
    <lineage>
        <taxon>Eukaryota</taxon>
        <taxon>Metazoa</taxon>
        <taxon>Ecdysozoa</taxon>
        <taxon>Arthropoda</taxon>
        <taxon>Hexapoda</taxon>
        <taxon>Insecta</taxon>
        <taxon>Pterygota</taxon>
        <taxon>Neoptera</taxon>
        <taxon>Endopterygota</taxon>
        <taxon>Lepidoptera</taxon>
        <taxon>Glossata</taxon>
        <taxon>Ditrysia</taxon>
        <taxon>Tineoidea</taxon>
        <taxon>Psychidae</taxon>
        <taxon>Oiketicinae</taxon>
        <taxon>Eumeta</taxon>
    </lineage>
</organism>